<feature type="transmembrane region" description="Helical" evidence="6">
    <location>
        <begin position="402"/>
        <end position="422"/>
    </location>
</feature>
<dbReference type="InterPro" id="IPR001279">
    <property type="entry name" value="Metallo-B-lactamas"/>
</dbReference>
<dbReference type="OrthoDB" id="9761531at2"/>
<feature type="transmembrane region" description="Helical" evidence="6">
    <location>
        <begin position="428"/>
        <end position="448"/>
    </location>
</feature>
<dbReference type="GO" id="GO:0030420">
    <property type="term" value="P:establishment of competence for transformation"/>
    <property type="evidence" value="ECO:0007669"/>
    <property type="project" value="InterPro"/>
</dbReference>
<dbReference type="InterPro" id="IPR025405">
    <property type="entry name" value="DUF4131"/>
</dbReference>
<keyword evidence="3 6" id="KW-0812">Transmembrane</keyword>
<dbReference type="PANTHER" id="PTHR30619:SF1">
    <property type="entry name" value="RECOMBINATION PROTEIN 2"/>
    <property type="match status" value="1"/>
</dbReference>
<dbReference type="InterPro" id="IPR004797">
    <property type="entry name" value="Competence_ComEC/Rec2"/>
</dbReference>
<organism evidence="8 9">
    <name type="scientific">Thermoflavimicrobium dichotomicum</name>
    <dbReference type="NCBI Taxonomy" id="46223"/>
    <lineage>
        <taxon>Bacteria</taxon>
        <taxon>Bacillati</taxon>
        <taxon>Bacillota</taxon>
        <taxon>Bacilli</taxon>
        <taxon>Bacillales</taxon>
        <taxon>Thermoactinomycetaceae</taxon>
        <taxon>Thermoflavimicrobium</taxon>
    </lineage>
</organism>
<dbReference type="Pfam" id="PF00753">
    <property type="entry name" value="Lactamase_B"/>
    <property type="match status" value="1"/>
</dbReference>
<feature type="transmembrane region" description="Helical" evidence="6">
    <location>
        <begin position="44"/>
        <end position="62"/>
    </location>
</feature>
<proteinExistence type="predicted"/>
<dbReference type="SMART" id="SM00849">
    <property type="entry name" value="Lactamase_B"/>
    <property type="match status" value="1"/>
</dbReference>
<evidence type="ECO:0000256" key="4">
    <source>
        <dbReference type="ARBA" id="ARBA00022989"/>
    </source>
</evidence>
<evidence type="ECO:0000256" key="2">
    <source>
        <dbReference type="ARBA" id="ARBA00022475"/>
    </source>
</evidence>
<dbReference type="InterPro" id="IPR036866">
    <property type="entry name" value="RibonucZ/Hydroxyglut_hydro"/>
</dbReference>
<dbReference type="InterPro" id="IPR004477">
    <property type="entry name" value="ComEC_N"/>
</dbReference>
<evidence type="ECO:0000313" key="9">
    <source>
        <dbReference type="Proteomes" id="UP000199545"/>
    </source>
</evidence>
<evidence type="ECO:0000256" key="6">
    <source>
        <dbReference type="SAM" id="Phobius"/>
    </source>
</evidence>
<protein>
    <submittedName>
        <fullName evidence="8">Competence protein ComEC</fullName>
    </submittedName>
</protein>
<dbReference type="STRING" id="46223.SAMN05421852_104189"/>
<dbReference type="PANTHER" id="PTHR30619">
    <property type="entry name" value="DNA INTERNALIZATION/COMPETENCE PROTEIN COMEC/REC2"/>
    <property type="match status" value="1"/>
</dbReference>
<evidence type="ECO:0000259" key="7">
    <source>
        <dbReference type="SMART" id="SM00849"/>
    </source>
</evidence>
<evidence type="ECO:0000256" key="5">
    <source>
        <dbReference type="ARBA" id="ARBA00023136"/>
    </source>
</evidence>
<feature type="transmembrane region" description="Helical" evidence="6">
    <location>
        <begin position="305"/>
        <end position="322"/>
    </location>
</feature>
<comment type="subcellular location">
    <subcellularLocation>
        <location evidence="1">Cell membrane</location>
        <topology evidence="1">Multi-pass membrane protein</topology>
    </subcellularLocation>
</comment>
<dbReference type="Proteomes" id="UP000199545">
    <property type="component" value="Unassembled WGS sequence"/>
</dbReference>
<dbReference type="NCBIfam" id="TIGR00361">
    <property type="entry name" value="ComEC_Rec2"/>
    <property type="match status" value="1"/>
</dbReference>
<feature type="transmembrane region" description="Helical" evidence="6">
    <location>
        <begin position="374"/>
        <end position="390"/>
    </location>
</feature>
<dbReference type="Pfam" id="PF03772">
    <property type="entry name" value="Competence"/>
    <property type="match status" value="1"/>
</dbReference>
<reference evidence="8 9" key="1">
    <citation type="submission" date="2016-10" db="EMBL/GenBank/DDBJ databases">
        <authorList>
            <person name="de Groot N.N."/>
        </authorList>
    </citation>
    <scope>NUCLEOTIDE SEQUENCE [LARGE SCALE GENOMIC DNA]</scope>
    <source>
        <strain evidence="8 9">DSM 44778</strain>
    </source>
</reference>
<dbReference type="GO" id="GO:0005886">
    <property type="term" value="C:plasma membrane"/>
    <property type="evidence" value="ECO:0007669"/>
    <property type="project" value="UniProtKB-SubCell"/>
</dbReference>
<dbReference type="AlphaFoldDB" id="A0A1I3NLG3"/>
<dbReference type="CDD" id="cd07731">
    <property type="entry name" value="ComA-like_MBL-fold"/>
    <property type="match status" value="1"/>
</dbReference>
<dbReference type="SUPFAM" id="SSF56281">
    <property type="entry name" value="Metallo-hydrolase/oxidoreductase"/>
    <property type="match status" value="1"/>
</dbReference>
<name>A0A1I3NLG3_9BACL</name>
<keyword evidence="2" id="KW-1003">Cell membrane</keyword>
<keyword evidence="9" id="KW-1185">Reference proteome</keyword>
<keyword evidence="5 6" id="KW-0472">Membrane</keyword>
<evidence type="ECO:0000256" key="3">
    <source>
        <dbReference type="ARBA" id="ARBA00022692"/>
    </source>
</evidence>
<feature type="transmembrane region" description="Helical" evidence="6">
    <location>
        <begin position="455"/>
        <end position="476"/>
    </location>
</feature>
<evidence type="ECO:0000313" key="8">
    <source>
        <dbReference type="EMBL" id="SFJ10017.1"/>
    </source>
</evidence>
<dbReference type="NCBIfam" id="TIGR00360">
    <property type="entry name" value="ComEC_N-term"/>
    <property type="match status" value="1"/>
</dbReference>
<feature type="transmembrane region" description="Helical" evidence="6">
    <location>
        <begin position="526"/>
        <end position="545"/>
    </location>
</feature>
<keyword evidence="4 6" id="KW-1133">Transmembrane helix</keyword>
<feature type="transmembrane region" description="Helical" evidence="6">
    <location>
        <begin position="69"/>
        <end position="87"/>
    </location>
</feature>
<gene>
    <name evidence="8" type="ORF">SAMN05421852_104189</name>
</gene>
<feature type="transmembrane region" description="Helical" evidence="6">
    <location>
        <begin position="496"/>
        <end position="514"/>
    </location>
</feature>
<evidence type="ECO:0000256" key="1">
    <source>
        <dbReference type="ARBA" id="ARBA00004651"/>
    </source>
</evidence>
<dbReference type="EMBL" id="FORR01000004">
    <property type="protein sequence ID" value="SFJ10017.1"/>
    <property type="molecule type" value="Genomic_DNA"/>
</dbReference>
<feature type="transmembrane region" description="Helical" evidence="6">
    <location>
        <begin position="21"/>
        <end position="38"/>
    </location>
</feature>
<sequence length="822" mass="93304">MEVDEVNREDHLSKRCEGMQRPLVLFSLGMILGIWLANGLDQSSLFYLGLGTPIFLFILLFYFRKGRGYFLLIGCLGFLLGAVRYAYADEGNQSTLDTILNTQDSVLYVVQGEVKTVPILKGSRSTFDLKVKQIQVGSKRWAIPEETIRVSLYLNTHEDEKKLRTVERGTHIMVPLTLEKPVSARNPGGFDYRAFLHKESIHWLGKGVRFHELKIESSSNHPLKWLDRLRTKLAVRLEHHYEEPYAGLLRGMLLGERQAIDPELEEDYSLLGLTHILSISGLHVGIIVGCFYSLFIRLGLTREKAAGCILLFLPMYVCLTGAEAPVIRSAIMTGMVLVAMIFRYYQDILSFLAFSFVIQCAWNPYYLFDVGFQLTYLITAALVMGVRPIAEKMSLSSEWIKQSLAVTLIAHMVSFPMIIYYFSSFSLLSFLANLLLVPFFGLIIPLAMGGIVVEWMSSTIGSMIAQVVSMILAITTKGIEWLVSMSWAHLSWARPSVLWLILYGTITIYLWIAWIGDVFYQRVHRWIASTGFIILIGYAYFSPLWPKETRLTFLDVGQGDAIVIETAGGKVIVVDGGGQIGLEERGRKKQRRLDMGKRVLVPYLTYRGIRQIDELVLTHGDLDHIGGIQTLVERFPVKRVIRNPHLPHGETEQKLMDELMKRGVPVYAASAGKIEELENGMRWQFLHPDPHRLLGESNQTNNDSVVFLLSIYQFQVLMTGDMEAPAEQMILTKWKLPPIDILKVAHHGSDTSTTTAWLKELQPREAVISVGMKNRYGHPSPHVLERLNEHRIRVWRTDQHGAITIIFKPEQYQVESMLGSNK</sequence>
<dbReference type="Pfam" id="PF13567">
    <property type="entry name" value="DUF4131"/>
    <property type="match status" value="1"/>
</dbReference>
<feature type="domain" description="Metallo-beta-lactamase" evidence="7">
    <location>
        <begin position="558"/>
        <end position="772"/>
    </location>
</feature>
<dbReference type="InterPro" id="IPR035681">
    <property type="entry name" value="ComA-like_MBL"/>
</dbReference>
<accession>A0A1I3NLG3</accession>
<dbReference type="InterPro" id="IPR052159">
    <property type="entry name" value="Competence_DNA_uptake"/>
</dbReference>
<feature type="transmembrane region" description="Helical" evidence="6">
    <location>
        <begin position="276"/>
        <end position="298"/>
    </location>
</feature>
<dbReference type="Gene3D" id="3.60.15.10">
    <property type="entry name" value="Ribonuclease Z/Hydroxyacylglutathione hydrolase-like"/>
    <property type="match status" value="1"/>
</dbReference>